<feature type="region of interest" description="Disordered" evidence="1">
    <location>
        <begin position="227"/>
        <end position="247"/>
    </location>
</feature>
<dbReference type="Proteomes" id="UP001153069">
    <property type="component" value="Unassembled WGS sequence"/>
</dbReference>
<sequence length="247" mass="27027">MATLLQEMLQEDSNLPVYQVISKTFISATDCKIMSKSQSYQNYCSSISAHTPQKLRQKRQSGAPGPVERVIIQNQGRSAPSATAKKLVAMKLKQSREEAATKLEVDLLVQKNVISANTASVWISPAFPTALKAQSQASRRHLVIAVSKWQDTPTATGSVSKAKPEEISKQVDVSWKPTTMDLSVAYASTHTTSGDMPDTQEEWMRGNVSSKNTQFCGSTMGLDSSPTLKYSFGKQRAPVPTPGLRFQ</sequence>
<comment type="caution">
    <text evidence="2">The sequence shown here is derived from an EMBL/GenBank/DDBJ whole genome shotgun (WGS) entry which is preliminary data.</text>
</comment>
<organism evidence="2 3">
    <name type="scientific">Seminavis robusta</name>
    <dbReference type="NCBI Taxonomy" id="568900"/>
    <lineage>
        <taxon>Eukaryota</taxon>
        <taxon>Sar</taxon>
        <taxon>Stramenopiles</taxon>
        <taxon>Ochrophyta</taxon>
        <taxon>Bacillariophyta</taxon>
        <taxon>Bacillariophyceae</taxon>
        <taxon>Bacillariophycidae</taxon>
        <taxon>Naviculales</taxon>
        <taxon>Naviculaceae</taxon>
        <taxon>Seminavis</taxon>
    </lineage>
</organism>
<protein>
    <submittedName>
        <fullName evidence="2">Uncharacterized protein</fullName>
    </submittedName>
</protein>
<accession>A0A9N8HW67</accession>
<evidence type="ECO:0000313" key="3">
    <source>
        <dbReference type="Proteomes" id="UP001153069"/>
    </source>
</evidence>
<evidence type="ECO:0000313" key="2">
    <source>
        <dbReference type="EMBL" id="CAB9524938.1"/>
    </source>
</evidence>
<evidence type="ECO:0000256" key="1">
    <source>
        <dbReference type="SAM" id="MobiDB-lite"/>
    </source>
</evidence>
<gene>
    <name evidence="2" type="ORF">SEMRO_1607_G285560.1</name>
</gene>
<dbReference type="AlphaFoldDB" id="A0A9N8HW67"/>
<keyword evidence="3" id="KW-1185">Reference proteome</keyword>
<name>A0A9N8HW67_9STRA</name>
<proteinExistence type="predicted"/>
<dbReference type="EMBL" id="CAICTM010001605">
    <property type="protein sequence ID" value="CAB9524938.1"/>
    <property type="molecule type" value="Genomic_DNA"/>
</dbReference>
<reference evidence="2" key="1">
    <citation type="submission" date="2020-06" db="EMBL/GenBank/DDBJ databases">
        <authorList>
            <consortium name="Plant Systems Biology data submission"/>
        </authorList>
    </citation>
    <scope>NUCLEOTIDE SEQUENCE</scope>
    <source>
        <strain evidence="2">D6</strain>
    </source>
</reference>